<protein>
    <submittedName>
        <fullName evidence="1">Uncharacterized protein</fullName>
    </submittedName>
</protein>
<gene>
    <name evidence="1" type="ORF">VP01_7g32</name>
</gene>
<evidence type="ECO:0000313" key="1">
    <source>
        <dbReference type="EMBL" id="KNZ45592.1"/>
    </source>
</evidence>
<comment type="caution">
    <text evidence="1">The sequence shown here is derived from an EMBL/GenBank/DDBJ whole genome shotgun (WGS) entry which is preliminary data.</text>
</comment>
<organism evidence="1 2">
    <name type="scientific">Puccinia sorghi</name>
    <dbReference type="NCBI Taxonomy" id="27349"/>
    <lineage>
        <taxon>Eukaryota</taxon>
        <taxon>Fungi</taxon>
        <taxon>Dikarya</taxon>
        <taxon>Basidiomycota</taxon>
        <taxon>Pucciniomycotina</taxon>
        <taxon>Pucciniomycetes</taxon>
        <taxon>Pucciniales</taxon>
        <taxon>Pucciniaceae</taxon>
        <taxon>Puccinia</taxon>
    </lineage>
</organism>
<reference evidence="1 2" key="1">
    <citation type="submission" date="2015-08" db="EMBL/GenBank/DDBJ databases">
        <title>Next Generation Sequencing and Analysis of the Genome of Puccinia sorghi L Schw, the Causal Agent of Maize Common Rust.</title>
        <authorList>
            <person name="Rochi L."/>
            <person name="Burguener G."/>
            <person name="Darino M."/>
            <person name="Turjanski A."/>
            <person name="Kreff E."/>
            <person name="Dieguez M.J."/>
            <person name="Sacco F."/>
        </authorList>
    </citation>
    <scope>NUCLEOTIDE SEQUENCE [LARGE SCALE GENOMIC DNA]</scope>
    <source>
        <strain evidence="1 2">RO10H11247</strain>
    </source>
</reference>
<dbReference type="VEuPathDB" id="FungiDB:VP01_7g32"/>
<sequence length="108" mass="11969">MLTKNRTKIIYCLIPIPSTTPSTPPTIPTSTNPDASAVEQASAEILTLCFNDWGSENTLGTSNLFAELITEILGWTITTRFIVQWSSLTVRLNNTQYTLPCQKHPQSL</sequence>
<dbReference type="AlphaFoldDB" id="A0A0L6UBE8"/>
<dbReference type="EMBL" id="LAVV01013495">
    <property type="protein sequence ID" value="KNZ45592.1"/>
    <property type="molecule type" value="Genomic_DNA"/>
</dbReference>
<dbReference type="Proteomes" id="UP000037035">
    <property type="component" value="Unassembled WGS sequence"/>
</dbReference>
<evidence type="ECO:0000313" key="2">
    <source>
        <dbReference type="Proteomes" id="UP000037035"/>
    </source>
</evidence>
<proteinExistence type="predicted"/>
<keyword evidence="2" id="KW-1185">Reference proteome</keyword>
<name>A0A0L6UBE8_9BASI</name>
<accession>A0A0L6UBE8</accession>
<dbReference type="STRING" id="27349.A0A0L6UBE8"/>